<dbReference type="GeneID" id="94292942"/>
<evidence type="ECO:0000313" key="1">
    <source>
        <dbReference type="EMBL" id="KAG5510620.1"/>
    </source>
</evidence>
<proteinExistence type="predicted"/>
<dbReference type="OrthoDB" id="277400at2759"/>
<comment type="caution">
    <text evidence="1">The sequence shown here is derived from an EMBL/GenBank/DDBJ whole genome shotgun (WGS) entry which is preliminary data.</text>
</comment>
<reference evidence="1 2" key="1">
    <citation type="submission" date="2021-02" db="EMBL/GenBank/DDBJ databases">
        <title>Porcisia hertigi Genome sequencing and assembly.</title>
        <authorList>
            <person name="Almutairi H."/>
            <person name="Gatherer D."/>
        </authorList>
    </citation>
    <scope>NUCLEOTIDE SEQUENCE [LARGE SCALE GENOMIC DNA]</scope>
    <source>
        <strain evidence="1 2">C119</strain>
    </source>
</reference>
<evidence type="ECO:0000313" key="2">
    <source>
        <dbReference type="Proteomes" id="UP000674318"/>
    </source>
</evidence>
<sequence length="367" mass="38913">MDTTVSVSLTPTVASGALCSSSPIAAAFTVVNTEAEALALAGVLHGKRTVESSSSWVPELYEHEMSSPPAFTKMENEGTGQATADTRPLNITANESSLTSSGQLGAPFSVGALQNQQHRMPLLRSSPSVELPGTIGSAVNSSVPVLMDASGVSAAVTSAAASNVAPSYRLSKKVSWKCKLCGYYVLAMDQEGTPLPFTTSAFGNVIPLTCPRCAVSHTSWQSSSPFNKEGDHKNLPTTLSNRYFMLTAGEQPMRLKDKEATGPTGHLNASAEAAPSLVVGNRLDQVAVPVSLLATKQRGALRTPAVPSVQRRAFYCGRCGRRLLRVDANGELVDMDRDQEGEVLPITCPGCKENHNDWVVKPYAVHR</sequence>
<keyword evidence="2" id="KW-1185">Reference proteome</keyword>
<dbReference type="Proteomes" id="UP000674318">
    <property type="component" value="Unassembled WGS sequence"/>
</dbReference>
<dbReference type="EMBL" id="JAFJZO010000009">
    <property type="protein sequence ID" value="KAG5510620.1"/>
    <property type="molecule type" value="Genomic_DNA"/>
</dbReference>
<protein>
    <submittedName>
        <fullName evidence="1">Uncharacterized protein</fullName>
    </submittedName>
</protein>
<gene>
    <name evidence="1" type="ORF">JKF63_06918</name>
</gene>
<dbReference type="AlphaFoldDB" id="A0A836LJC6"/>
<dbReference type="KEGG" id="phet:94292942"/>
<organism evidence="1 2">
    <name type="scientific">Porcisia hertigi</name>
    <dbReference type="NCBI Taxonomy" id="2761500"/>
    <lineage>
        <taxon>Eukaryota</taxon>
        <taxon>Discoba</taxon>
        <taxon>Euglenozoa</taxon>
        <taxon>Kinetoplastea</taxon>
        <taxon>Metakinetoplastina</taxon>
        <taxon>Trypanosomatida</taxon>
        <taxon>Trypanosomatidae</taxon>
        <taxon>Leishmaniinae</taxon>
        <taxon>Porcisia</taxon>
    </lineage>
</organism>
<dbReference type="RefSeq" id="XP_067759224.1">
    <property type="nucleotide sequence ID" value="XM_067902865.1"/>
</dbReference>
<dbReference type="SUPFAM" id="SSF57802">
    <property type="entry name" value="Rubredoxin-like"/>
    <property type="match status" value="1"/>
</dbReference>
<name>A0A836LJC6_9TRYP</name>
<accession>A0A836LJC6</accession>